<dbReference type="STRING" id="1806994.A0A507BV80"/>
<organism evidence="3 4">
    <name type="scientific">Synchytrium microbalum</name>
    <dbReference type="NCBI Taxonomy" id="1806994"/>
    <lineage>
        <taxon>Eukaryota</taxon>
        <taxon>Fungi</taxon>
        <taxon>Fungi incertae sedis</taxon>
        <taxon>Chytridiomycota</taxon>
        <taxon>Chytridiomycota incertae sedis</taxon>
        <taxon>Chytridiomycetes</taxon>
        <taxon>Synchytriales</taxon>
        <taxon>Synchytriaceae</taxon>
        <taxon>Synchytrium</taxon>
    </lineage>
</organism>
<keyword evidence="1" id="KW-0560">Oxidoreductase</keyword>
<feature type="domain" description="Fe2OG dioxygenase" evidence="2">
    <location>
        <begin position="197"/>
        <end position="310"/>
    </location>
</feature>
<reference evidence="3 4" key="1">
    <citation type="journal article" date="2019" name="Sci. Rep.">
        <title>Comparative genomics of chytrid fungi reveal insights into the obligate biotrophic and pathogenic lifestyle of Synchytrium endobioticum.</title>
        <authorList>
            <person name="van de Vossenberg B.T.L.H."/>
            <person name="Warris S."/>
            <person name="Nguyen H.D.T."/>
            <person name="van Gent-Pelzer M.P.E."/>
            <person name="Joly D.L."/>
            <person name="van de Geest H.C."/>
            <person name="Bonants P.J.M."/>
            <person name="Smith D.S."/>
            <person name="Levesque C.A."/>
            <person name="van der Lee T.A.J."/>
        </authorList>
    </citation>
    <scope>NUCLEOTIDE SEQUENCE [LARGE SCALE GENOMIC DNA]</scope>
    <source>
        <strain evidence="3 4">JEL517</strain>
    </source>
</reference>
<dbReference type="InterPro" id="IPR027443">
    <property type="entry name" value="IPNS-like_sf"/>
</dbReference>
<dbReference type="GO" id="GO:0016491">
    <property type="term" value="F:oxidoreductase activity"/>
    <property type="evidence" value="ECO:0007669"/>
    <property type="project" value="UniProtKB-KW"/>
</dbReference>
<dbReference type="Pfam" id="PF14226">
    <property type="entry name" value="DIOX_N"/>
    <property type="match status" value="1"/>
</dbReference>
<dbReference type="EMBL" id="QEAO01000051">
    <property type="protein sequence ID" value="TPX31081.1"/>
    <property type="molecule type" value="Genomic_DNA"/>
</dbReference>
<dbReference type="AlphaFoldDB" id="A0A507BV80"/>
<dbReference type="GeneID" id="42006749"/>
<dbReference type="OrthoDB" id="288590at2759"/>
<keyword evidence="4" id="KW-1185">Reference proteome</keyword>
<dbReference type="SUPFAM" id="SSF51197">
    <property type="entry name" value="Clavaminate synthase-like"/>
    <property type="match status" value="1"/>
</dbReference>
<dbReference type="InterPro" id="IPR026992">
    <property type="entry name" value="DIOX_N"/>
</dbReference>
<dbReference type="Gene3D" id="2.60.120.330">
    <property type="entry name" value="B-lactam Antibiotic, Isopenicillin N Synthase, Chain"/>
    <property type="match status" value="1"/>
</dbReference>
<keyword evidence="1" id="KW-0408">Iron</keyword>
<dbReference type="InterPro" id="IPR005123">
    <property type="entry name" value="Oxoglu/Fe-dep_dioxygenase_dom"/>
</dbReference>
<gene>
    <name evidence="3" type="ORF">SmJEL517_g05526</name>
</gene>
<comment type="similarity">
    <text evidence="1">Belongs to the iron/ascorbate-dependent oxidoreductase family.</text>
</comment>
<dbReference type="GO" id="GO:0046872">
    <property type="term" value="F:metal ion binding"/>
    <property type="evidence" value="ECO:0007669"/>
    <property type="project" value="UniProtKB-KW"/>
</dbReference>
<dbReference type="PANTHER" id="PTHR47990">
    <property type="entry name" value="2-OXOGLUTARATE (2OG) AND FE(II)-DEPENDENT OXYGENASE SUPERFAMILY PROTEIN-RELATED"/>
    <property type="match status" value="1"/>
</dbReference>
<evidence type="ECO:0000259" key="2">
    <source>
        <dbReference type="PROSITE" id="PS51471"/>
    </source>
</evidence>
<dbReference type="RefSeq" id="XP_031022598.1">
    <property type="nucleotide sequence ID" value="XM_031171452.1"/>
</dbReference>
<protein>
    <recommendedName>
        <fullName evidence="2">Fe2OG dioxygenase domain-containing protein</fullName>
    </recommendedName>
</protein>
<evidence type="ECO:0000256" key="1">
    <source>
        <dbReference type="RuleBase" id="RU003682"/>
    </source>
</evidence>
<dbReference type="Pfam" id="PF03171">
    <property type="entry name" value="2OG-FeII_Oxy"/>
    <property type="match status" value="1"/>
</dbReference>
<dbReference type="PROSITE" id="PS51471">
    <property type="entry name" value="FE2OG_OXY"/>
    <property type="match status" value="1"/>
</dbReference>
<dbReference type="InterPro" id="IPR050231">
    <property type="entry name" value="Iron_ascorbate_oxido_reductase"/>
</dbReference>
<accession>A0A507BV80</accession>
<sequence length="348" mass="39497">MQTTQPASIQVRALASIASLQNHKYLNLPLVDFQQFVTGTRRDKRVCSDAILKGLREEGFLYLTGHGLDQAQIDHVFQQSKWFFNLSMAEKNKLAWQSPEANRGYVAPGREKVSQLKDPKDVAQLRTQSPDLKESLEIGREPSPNNYVNNWPKNPEFKKTMMEFFESAHLLHLEIMNALALSLNLGNRFFDEFCGAKDHNLRLLHYPAVPKNLLDKDGHSRAGAHSDYGTLTLLFQDDKGGLEVKDKHTDQWVPVHPIPGTIVINAGDLLARWANDTITSTEHRVVSPQTSTADKNSYDERYSVVFFCNPNFDAEIKVLPSCSGKTNPPRYEPVNTHRYLTERLSTTY</sequence>
<proteinExistence type="inferred from homology"/>
<dbReference type="InterPro" id="IPR044861">
    <property type="entry name" value="IPNS-like_FE2OG_OXY"/>
</dbReference>
<name>A0A507BV80_9FUNG</name>
<comment type="caution">
    <text evidence="3">The sequence shown here is derived from an EMBL/GenBank/DDBJ whole genome shotgun (WGS) entry which is preliminary data.</text>
</comment>
<dbReference type="Proteomes" id="UP000319731">
    <property type="component" value="Unassembled WGS sequence"/>
</dbReference>
<evidence type="ECO:0000313" key="4">
    <source>
        <dbReference type="Proteomes" id="UP000319731"/>
    </source>
</evidence>
<keyword evidence="1" id="KW-0479">Metal-binding</keyword>
<evidence type="ECO:0000313" key="3">
    <source>
        <dbReference type="EMBL" id="TPX31081.1"/>
    </source>
</evidence>
<dbReference type="PRINTS" id="PR00682">
    <property type="entry name" value="IPNSYNTHASE"/>
</dbReference>